<proteinExistence type="predicted"/>
<evidence type="ECO:0000313" key="1">
    <source>
        <dbReference type="EMBL" id="WLH11907.1"/>
    </source>
</evidence>
<reference evidence="1 2" key="1">
    <citation type="submission" date="2023-02" db="EMBL/GenBank/DDBJ databases">
        <title>Evolution of Hrp T3SS in non-pathogenic Pseudomonas fluorescens.</title>
        <authorList>
            <person name="Liao K."/>
            <person name="Wei H."/>
            <person name="Gu Y."/>
        </authorList>
    </citation>
    <scope>NUCLEOTIDE SEQUENCE [LARGE SCALE GENOMIC DNA]</scope>
    <source>
        <strain evidence="1 2">FP205</strain>
    </source>
</reference>
<protein>
    <submittedName>
        <fullName evidence="1">Uncharacterized protein</fullName>
    </submittedName>
</protein>
<sequence>MNDRNCIALSISVSITPLRVYYQYSPIGYQLAMSTLSEESRQIVASLAHRVGPNADIAKTAHAIISILQDIEVALTPVIGQQGVAALFRRSLRLCGSAHPRLTSVCDKVQPGRVLTALNSVLVEQSEADALFFGEMLLTIFYELLTTLIGPSLTARLLRGVWDSSLSDTPSQENSP</sequence>
<dbReference type="EMBL" id="CP117449">
    <property type="protein sequence ID" value="WLH11907.1"/>
    <property type="molecule type" value="Genomic_DNA"/>
</dbReference>
<dbReference type="RefSeq" id="WP_305385893.1">
    <property type="nucleotide sequence ID" value="NZ_CP117426.1"/>
</dbReference>
<keyword evidence="2" id="KW-1185">Reference proteome</keyword>
<gene>
    <name evidence="1" type="ORF">PSH57_24150</name>
</gene>
<organism evidence="1 2">
    <name type="scientific">Pseudomonas hefeiensis</name>
    <dbReference type="NCBI Taxonomy" id="2738125"/>
    <lineage>
        <taxon>Bacteria</taxon>
        <taxon>Pseudomonadati</taxon>
        <taxon>Pseudomonadota</taxon>
        <taxon>Gammaproteobacteria</taxon>
        <taxon>Pseudomonadales</taxon>
        <taxon>Pseudomonadaceae</taxon>
        <taxon>Pseudomonas</taxon>
    </lineage>
</organism>
<dbReference type="Proteomes" id="UP001230339">
    <property type="component" value="Chromosome"/>
</dbReference>
<name>A0ABY9G8E4_9PSED</name>
<evidence type="ECO:0000313" key="2">
    <source>
        <dbReference type="Proteomes" id="UP001230339"/>
    </source>
</evidence>
<accession>A0ABY9G8E4</accession>